<keyword evidence="2" id="KW-0472">Membrane</keyword>
<proteinExistence type="predicted"/>
<dbReference type="GO" id="GO:0009279">
    <property type="term" value="C:cell outer membrane"/>
    <property type="evidence" value="ECO:0007669"/>
    <property type="project" value="UniProtKB-SubCell"/>
</dbReference>
<sequence length="220" mass="24432">DSRGIEVGIERRSNSRINGRFNYAYSYIKASRSGNNATPFPDRRSFSHKADGDEEAMQTGLDNKQAFNTYQANVNGGGNPLVSGFDRAHRVGLTVLAKLPAAIGLALITTAESGFTYNVTATTEDPRARESATAPWNMRMDLRFDRGISFGGNKLGVFLEVRNLMDRENILTFDNRNIPSRTKWEEDGDPTGDLNRAFTRESQAIYDIPRIANLGITVDF</sequence>
<gene>
    <name evidence="5" type="ORF">METZ01_LOCUS340092</name>
</gene>
<evidence type="ECO:0000256" key="1">
    <source>
        <dbReference type="ARBA" id="ARBA00004442"/>
    </source>
</evidence>
<dbReference type="SUPFAM" id="SSF56935">
    <property type="entry name" value="Porins"/>
    <property type="match status" value="1"/>
</dbReference>
<protein>
    <recommendedName>
        <fullName evidence="6">TonB-dependent receptor-like beta-barrel domain-containing protein</fullName>
    </recommendedName>
</protein>
<comment type="subcellular location">
    <subcellularLocation>
        <location evidence="1">Cell outer membrane</location>
    </subcellularLocation>
</comment>
<accession>A0A382QQN8</accession>
<dbReference type="EMBL" id="UINC01115885">
    <property type="protein sequence ID" value="SVC87238.1"/>
    <property type="molecule type" value="Genomic_DNA"/>
</dbReference>
<feature type="region of interest" description="Disordered" evidence="4">
    <location>
        <begin position="34"/>
        <end position="53"/>
    </location>
</feature>
<name>A0A382QQN8_9ZZZZ</name>
<dbReference type="Gene3D" id="2.40.170.20">
    <property type="entry name" value="TonB-dependent receptor, beta-barrel domain"/>
    <property type="match status" value="1"/>
</dbReference>
<evidence type="ECO:0000256" key="4">
    <source>
        <dbReference type="SAM" id="MobiDB-lite"/>
    </source>
</evidence>
<reference evidence="5" key="1">
    <citation type="submission" date="2018-05" db="EMBL/GenBank/DDBJ databases">
        <authorList>
            <person name="Lanie J.A."/>
            <person name="Ng W.-L."/>
            <person name="Kazmierczak K.M."/>
            <person name="Andrzejewski T.M."/>
            <person name="Davidsen T.M."/>
            <person name="Wayne K.J."/>
            <person name="Tettelin H."/>
            <person name="Glass J.I."/>
            <person name="Rusch D."/>
            <person name="Podicherti R."/>
            <person name="Tsui H.-C.T."/>
            <person name="Winkler M.E."/>
        </authorList>
    </citation>
    <scope>NUCLEOTIDE SEQUENCE</scope>
</reference>
<dbReference type="InterPro" id="IPR036942">
    <property type="entry name" value="Beta-barrel_TonB_sf"/>
</dbReference>
<evidence type="ECO:0000256" key="2">
    <source>
        <dbReference type="ARBA" id="ARBA00023136"/>
    </source>
</evidence>
<keyword evidence="3" id="KW-0998">Cell outer membrane</keyword>
<dbReference type="AlphaFoldDB" id="A0A382QQN8"/>
<organism evidence="5">
    <name type="scientific">marine metagenome</name>
    <dbReference type="NCBI Taxonomy" id="408172"/>
    <lineage>
        <taxon>unclassified sequences</taxon>
        <taxon>metagenomes</taxon>
        <taxon>ecological metagenomes</taxon>
    </lineage>
</organism>
<evidence type="ECO:0008006" key="6">
    <source>
        <dbReference type="Google" id="ProtNLM"/>
    </source>
</evidence>
<evidence type="ECO:0000313" key="5">
    <source>
        <dbReference type="EMBL" id="SVC87238.1"/>
    </source>
</evidence>
<feature type="compositionally biased region" description="Basic and acidic residues" evidence="4">
    <location>
        <begin position="41"/>
        <end position="51"/>
    </location>
</feature>
<evidence type="ECO:0000256" key="3">
    <source>
        <dbReference type="ARBA" id="ARBA00023237"/>
    </source>
</evidence>
<feature type="non-terminal residue" evidence="5">
    <location>
        <position position="1"/>
    </location>
</feature>